<dbReference type="EMBL" id="SPHZ02000007">
    <property type="protein sequence ID" value="KAF0909095.1"/>
    <property type="molecule type" value="Genomic_DNA"/>
</dbReference>
<dbReference type="AlphaFoldDB" id="A0A6G1D8K7"/>
<sequence length="181" mass="20287">MDLWFLTDYETRAWVKEYSIQTELSIPILEYDVKPLLRPSEDKTPTHLCFCCTEESLSTHDSVTANPSLAPWIERLIINGKVDAVHVSIVSAKSMQLRSLMLSETPKSANTGASMTPDQEFFFLSGEDVTGLGLHIHGEDAITGVGFGFMAAFCWRVERNSFKIRGLDNRIITLSQLEEAN</sequence>
<evidence type="ECO:0000313" key="2">
    <source>
        <dbReference type="Proteomes" id="UP000479710"/>
    </source>
</evidence>
<dbReference type="Proteomes" id="UP000479710">
    <property type="component" value="Unassembled WGS sequence"/>
</dbReference>
<organism evidence="1 2">
    <name type="scientific">Oryza meyeriana var. granulata</name>
    <dbReference type="NCBI Taxonomy" id="110450"/>
    <lineage>
        <taxon>Eukaryota</taxon>
        <taxon>Viridiplantae</taxon>
        <taxon>Streptophyta</taxon>
        <taxon>Embryophyta</taxon>
        <taxon>Tracheophyta</taxon>
        <taxon>Spermatophyta</taxon>
        <taxon>Magnoliopsida</taxon>
        <taxon>Liliopsida</taxon>
        <taxon>Poales</taxon>
        <taxon>Poaceae</taxon>
        <taxon>BOP clade</taxon>
        <taxon>Oryzoideae</taxon>
        <taxon>Oryzeae</taxon>
        <taxon>Oryzinae</taxon>
        <taxon>Oryza</taxon>
        <taxon>Oryza meyeriana</taxon>
    </lineage>
</organism>
<proteinExistence type="predicted"/>
<gene>
    <name evidence="1" type="ORF">E2562_031351</name>
</gene>
<evidence type="ECO:0000313" key="1">
    <source>
        <dbReference type="EMBL" id="KAF0909095.1"/>
    </source>
</evidence>
<accession>A0A6G1D8K7</accession>
<comment type="caution">
    <text evidence="1">The sequence shown here is derived from an EMBL/GenBank/DDBJ whole genome shotgun (WGS) entry which is preliminary data.</text>
</comment>
<reference evidence="1 2" key="1">
    <citation type="submission" date="2019-11" db="EMBL/GenBank/DDBJ databases">
        <title>Whole genome sequence of Oryza granulata.</title>
        <authorList>
            <person name="Li W."/>
        </authorList>
    </citation>
    <scope>NUCLEOTIDE SEQUENCE [LARGE SCALE GENOMIC DNA]</scope>
    <source>
        <strain evidence="2">cv. Menghai</strain>
        <tissue evidence="1">Leaf</tissue>
    </source>
</reference>
<protein>
    <submittedName>
        <fullName evidence="1">Uncharacterized protein</fullName>
    </submittedName>
</protein>
<name>A0A6G1D8K7_9ORYZ</name>
<keyword evidence="2" id="KW-1185">Reference proteome</keyword>